<dbReference type="AlphaFoldDB" id="A0A176VVH7"/>
<keyword evidence="6" id="KW-1185">Reference proteome</keyword>
<evidence type="ECO:0000256" key="4">
    <source>
        <dbReference type="ARBA" id="ARBA00023004"/>
    </source>
</evidence>
<dbReference type="Gene3D" id="1.10.630.10">
    <property type="entry name" value="Cytochrome P450"/>
    <property type="match status" value="1"/>
</dbReference>
<keyword evidence="3" id="KW-0560">Oxidoreductase</keyword>
<comment type="similarity">
    <text evidence="1">Belongs to the cytochrome P450 family.</text>
</comment>
<dbReference type="GO" id="GO:0016705">
    <property type="term" value="F:oxidoreductase activity, acting on paired donors, with incorporation or reduction of molecular oxygen"/>
    <property type="evidence" value="ECO:0007669"/>
    <property type="project" value="InterPro"/>
</dbReference>
<dbReference type="InterPro" id="IPR036396">
    <property type="entry name" value="Cyt_P450_sf"/>
</dbReference>
<evidence type="ECO:0000313" key="5">
    <source>
        <dbReference type="EMBL" id="OAE24135.1"/>
    </source>
</evidence>
<dbReference type="EMBL" id="LVLJ01002675">
    <property type="protein sequence ID" value="OAE24135.1"/>
    <property type="molecule type" value="Genomic_DNA"/>
</dbReference>
<dbReference type="GO" id="GO:0005506">
    <property type="term" value="F:iron ion binding"/>
    <property type="evidence" value="ECO:0007669"/>
    <property type="project" value="InterPro"/>
</dbReference>
<dbReference type="GO" id="GO:0020037">
    <property type="term" value="F:heme binding"/>
    <property type="evidence" value="ECO:0007669"/>
    <property type="project" value="InterPro"/>
</dbReference>
<dbReference type="Proteomes" id="UP000077202">
    <property type="component" value="Unassembled WGS sequence"/>
</dbReference>
<sequence>MPADPVCARDLVSKFLNLTMRDDNAVTAAYRHQLRDRQSGCYWGDTHVACLRAEYALGCVSQTVRSGDNSNCLPLVQDPRDIEEDDTLLGGDVFISSQKGNVVFIAPYSIARMTSIWGPDAALFNPDRWLQSGKLEPASDSKFSDIPGGSLYWRCERFDFPELQGSRSYSGSVS</sequence>
<comment type="caution">
    <text evidence="5">The sequence shown here is derived from an EMBL/GenBank/DDBJ whole genome shotgun (WGS) entry which is preliminary data.</text>
</comment>
<dbReference type="SUPFAM" id="SSF48264">
    <property type="entry name" value="Cytochrome P450"/>
    <property type="match status" value="1"/>
</dbReference>
<accession>A0A176VVH7</accession>
<keyword evidence="2" id="KW-0479">Metal-binding</keyword>
<evidence type="ECO:0000256" key="1">
    <source>
        <dbReference type="ARBA" id="ARBA00010617"/>
    </source>
</evidence>
<dbReference type="PANTHER" id="PTHR24296">
    <property type="entry name" value="CYTOCHROME P450"/>
    <property type="match status" value="1"/>
</dbReference>
<name>A0A176VVH7_MARPO</name>
<reference evidence="5" key="1">
    <citation type="submission" date="2016-03" db="EMBL/GenBank/DDBJ databases">
        <title>Mechanisms controlling the formation of the plant cell surface in tip-growing cells are functionally conserved among land plants.</title>
        <authorList>
            <person name="Honkanen S."/>
            <person name="Jones V.A."/>
            <person name="Morieri G."/>
            <person name="Champion C."/>
            <person name="Hetherington A.J."/>
            <person name="Kelly S."/>
            <person name="Saint-Marcoux D."/>
            <person name="Proust H."/>
            <person name="Prescott H."/>
            <person name="Dolan L."/>
        </authorList>
    </citation>
    <scope>NUCLEOTIDE SEQUENCE [LARGE SCALE GENOMIC DNA]</scope>
    <source>
        <tissue evidence="5">Whole gametophyte</tissue>
    </source>
</reference>
<dbReference type="GO" id="GO:0004497">
    <property type="term" value="F:monooxygenase activity"/>
    <property type="evidence" value="ECO:0007669"/>
    <property type="project" value="InterPro"/>
</dbReference>
<organism evidence="5 6">
    <name type="scientific">Marchantia polymorpha subsp. ruderalis</name>
    <dbReference type="NCBI Taxonomy" id="1480154"/>
    <lineage>
        <taxon>Eukaryota</taxon>
        <taxon>Viridiplantae</taxon>
        <taxon>Streptophyta</taxon>
        <taxon>Embryophyta</taxon>
        <taxon>Marchantiophyta</taxon>
        <taxon>Marchantiopsida</taxon>
        <taxon>Marchantiidae</taxon>
        <taxon>Marchantiales</taxon>
        <taxon>Marchantiaceae</taxon>
        <taxon>Marchantia</taxon>
    </lineage>
</organism>
<proteinExistence type="inferred from homology"/>
<gene>
    <name evidence="5" type="ORF">AXG93_2752s1490</name>
</gene>
<keyword evidence="4" id="KW-0408">Iron</keyword>
<evidence type="ECO:0000256" key="3">
    <source>
        <dbReference type="ARBA" id="ARBA00023002"/>
    </source>
</evidence>
<evidence type="ECO:0000313" key="6">
    <source>
        <dbReference type="Proteomes" id="UP000077202"/>
    </source>
</evidence>
<protein>
    <submittedName>
        <fullName evidence="5">Uncharacterized protein</fullName>
    </submittedName>
</protein>
<evidence type="ECO:0000256" key="2">
    <source>
        <dbReference type="ARBA" id="ARBA00022723"/>
    </source>
</evidence>